<dbReference type="InterPro" id="IPR003347">
    <property type="entry name" value="JmjC_dom"/>
</dbReference>
<evidence type="ECO:0000313" key="3">
    <source>
        <dbReference type="Proteomes" id="UP000803884"/>
    </source>
</evidence>
<dbReference type="Gene3D" id="2.60.120.650">
    <property type="entry name" value="Cupin"/>
    <property type="match status" value="1"/>
</dbReference>
<dbReference type="PROSITE" id="PS51184">
    <property type="entry name" value="JMJC"/>
    <property type="match status" value="1"/>
</dbReference>
<evidence type="ECO:0000259" key="1">
    <source>
        <dbReference type="PROSITE" id="PS51184"/>
    </source>
</evidence>
<protein>
    <recommendedName>
        <fullName evidence="1">JmjC domain-containing protein</fullName>
    </recommendedName>
</protein>
<name>A0AB34KNP7_9PEZI</name>
<accession>A0AB34KNP7</accession>
<sequence length="281" mass="30795">MLARRACRSFLAQSRGYSSTATRPVPTLSDGSVEAFRKNAFLPALPTILPQSSQAHLPAATKWFTVPSDSSSEIQLNTPYLSHFANVELPVEITSNGQFARIQQSLGFFLNASALDFSSAQAYIAQAPLSDLPQALHEDVPTPELVLRAGKGDVYDSSIWLGKAPTYTPLHRDPNPNLFVQLAGKKVIRLYEPRIGNMVFSKVQEMIGGSASATMRGEEMMQGKEKEMLEHEVWGDGQDKVGGVWQASLSAGDALFIPKGWWHSVKGIGNGMNGSVNWWFR</sequence>
<dbReference type="SUPFAM" id="SSF51197">
    <property type="entry name" value="Clavaminate synthase-like"/>
    <property type="match status" value="1"/>
</dbReference>
<dbReference type="Proteomes" id="UP000803884">
    <property type="component" value="Unassembled WGS sequence"/>
</dbReference>
<dbReference type="RefSeq" id="XP_069228473.1">
    <property type="nucleotide sequence ID" value="XM_069374405.1"/>
</dbReference>
<dbReference type="Pfam" id="PF13621">
    <property type="entry name" value="Cupin_8"/>
    <property type="match status" value="1"/>
</dbReference>
<proteinExistence type="predicted"/>
<evidence type="ECO:0000313" key="2">
    <source>
        <dbReference type="EMBL" id="KAL1585367.1"/>
    </source>
</evidence>
<reference evidence="2 3" key="1">
    <citation type="journal article" date="2020" name="Microbiol. Resour. Announc.">
        <title>Draft Genome Sequence of a Cladosporium Species Isolated from the Mesophotic Ascidian Didemnum maculosum.</title>
        <authorList>
            <person name="Gioti A."/>
            <person name="Siaperas R."/>
            <person name="Nikolaivits E."/>
            <person name="Le Goff G."/>
            <person name="Ouazzani J."/>
            <person name="Kotoulas G."/>
            <person name="Topakas E."/>
        </authorList>
    </citation>
    <scope>NUCLEOTIDE SEQUENCE [LARGE SCALE GENOMIC DNA]</scope>
    <source>
        <strain evidence="2 3">TM138-S3</strain>
    </source>
</reference>
<feature type="domain" description="JmjC" evidence="1">
    <location>
        <begin position="116"/>
        <end position="281"/>
    </location>
</feature>
<dbReference type="AlphaFoldDB" id="A0AB34KNP7"/>
<comment type="caution">
    <text evidence="2">The sequence shown here is derived from an EMBL/GenBank/DDBJ whole genome shotgun (WGS) entry which is preliminary data.</text>
</comment>
<dbReference type="PANTHER" id="PTHR12461:SF105">
    <property type="entry name" value="HYPOXIA-INDUCIBLE FACTOR 1-ALPHA INHIBITOR"/>
    <property type="match status" value="1"/>
</dbReference>
<dbReference type="InterPro" id="IPR041667">
    <property type="entry name" value="Cupin_8"/>
</dbReference>
<dbReference type="PANTHER" id="PTHR12461">
    <property type="entry name" value="HYPOXIA-INDUCIBLE FACTOR 1 ALPHA INHIBITOR-RELATED"/>
    <property type="match status" value="1"/>
</dbReference>
<dbReference type="GeneID" id="96007243"/>
<keyword evidence="3" id="KW-1185">Reference proteome</keyword>
<organism evidence="2 3">
    <name type="scientific">Cladosporium halotolerans</name>
    <dbReference type="NCBI Taxonomy" id="1052096"/>
    <lineage>
        <taxon>Eukaryota</taxon>
        <taxon>Fungi</taxon>
        <taxon>Dikarya</taxon>
        <taxon>Ascomycota</taxon>
        <taxon>Pezizomycotina</taxon>
        <taxon>Dothideomycetes</taxon>
        <taxon>Dothideomycetidae</taxon>
        <taxon>Cladosporiales</taxon>
        <taxon>Cladosporiaceae</taxon>
        <taxon>Cladosporium</taxon>
    </lineage>
</organism>
<dbReference type="EMBL" id="JAAQHG020000020">
    <property type="protein sequence ID" value="KAL1585367.1"/>
    <property type="molecule type" value="Genomic_DNA"/>
</dbReference>
<gene>
    <name evidence="2" type="ORF">WHR41_05800</name>
</gene>